<organism evidence="2 3">
    <name type="scientific">Ramazzottius varieornatus</name>
    <name type="common">Water bear</name>
    <name type="synonym">Tardigrade</name>
    <dbReference type="NCBI Taxonomy" id="947166"/>
    <lineage>
        <taxon>Eukaryota</taxon>
        <taxon>Metazoa</taxon>
        <taxon>Ecdysozoa</taxon>
        <taxon>Tardigrada</taxon>
        <taxon>Eutardigrada</taxon>
        <taxon>Parachela</taxon>
        <taxon>Hypsibioidea</taxon>
        <taxon>Ramazzottiidae</taxon>
        <taxon>Ramazzottius</taxon>
    </lineage>
</organism>
<keyword evidence="3" id="KW-1185">Reference proteome</keyword>
<sequence>MLGDYGKYINSDPAIPVQFPAVEAVVGTLDTMLDTTSRVERWKFLYQKSSRVEKKTPKTPLLQACSNRLGATQTMVESHPPYSQMSRRQSKSRNSSLWAAVDAEKI</sequence>
<feature type="region of interest" description="Disordered" evidence="1">
    <location>
        <begin position="73"/>
        <end position="106"/>
    </location>
</feature>
<dbReference type="Proteomes" id="UP000186922">
    <property type="component" value="Unassembled WGS sequence"/>
</dbReference>
<feature type="compositionally biased region" description="Polar residues" evidence="1">
    <location>
        <begin position="73"/>
        <end position="97"/>
    </location>
</feature>
<comment type="caution">
    <text evidence="2">The sequence shown here is derived from an EMBL/GenBank/DDBJ whole genome shotgun (WGS) entry which is preliminary data.</text>
</comment>
<evidence type="ECO:0000256" key="1">
    <source>
        <dbReference type="SAM" id="MobiDB-lite"/>
    </source>
</evidence>
<evidence type="ECO:0000313" key="2">
    <source>
        <dbReference type="EMBL" id="GAU94732.1"/>
    </source>
</evidence>
<dbReference type="AlphaFoldDB" id="A0A1D1V438"/>
<evidence type="ECO:0000313" key="3">
    <source>
        <dbReference type="Proteomes" id="UP000186922"/>
    </source>
</evidence>
<name>A0A1D1V438_RAMVA</name>
<accession>A0A1D1V438</accession>
<proteinExistence type="predicted"/>
<reference evidence="2 3" key="1">
    <citation type="journal article" date="2016" name="Nat. Commun.">
        <title>Extremotolerant tardigrade genome and improved radiotolerance of human cultured cells by tardigrade-unique protein.</title>
        <authorList>
            <person name="Hashimoto T."/>
            <person name="Horikawa D.D."/>
            <person name="Saito Y."/>
            <person name="Kuwahara H."/>
            <person name="Kozuka-Hata H."/>
            <person name="Shin-I T."/>
            <person name="Minakuchi Y."/>
            <person name="Ohishi K."/>
            <person name="Motoyama A."/>
            <person name="Aizu T."/>
            <person name="Enomoto A."/>
            <person name="Kondo K."/>
            <person name="Tanaka S."/>
            <person name="Hara Y."/>
            <person name="Koshikawa S."/>
            <person name="Sagara H."/>
            <person name="Miura T."/>
            <person name="Yokobori S."/>
            <person name="Miyagawa K."/>
            <person name="Suzuki Y."/>
            <person name="Kubo T."/>
            <person name="Oyama M."/>
            <person name="Kohara Y."/>
            <person name="Fujiyama A."/>
            <person name="Arakawa K."/>
            <person name="Katayama T."/>
            <person name="Toyoda A."/>
            <person name="Kunieda T."/>
        </authorList>
    </citation>
    <scope>NUCLEOTIDE SEQUENCE [LARGE SCALE GENOMIC DNA]</scope>
    <source>
        <strain evidence="2 3">YOKOZUNA-1</strain>
    </source>
</reference>
<protein>
    <submittedName>
        <fullName evidence="2">Uncharacterized protein</fullName>
    </submittedName>
</protein>
<dbReference type="EMBL" id="BDGG01000003">
    <property type="protein sequence ID" value="GAU94732.1"/>
    <property type="molecule type" value="Genomic_DNA"/>
</dbReference>
<gene>
    <name evidence="2" type="primary">RvY_06455-1</name>
    <name evidence="2" type="synonym">RvY_06455.1</name>
    <name evidence="2" type="ORF">RvY_06455</name>
</gene>